<feature type="transmembrane region" description="Helical" evidence="1">
    <location>
        <begin position="89"/>
        <end position="109"/>
    </location>
</feature>
<evidence type="ECO:0000256" key="1">
    <source>
        <dbReference type="SAM" id="Phobius"/>
    </source>
</evidence>
<accession>A0AAQ3HZZ2</accession>
<reference evidence="2" key="1">
    <citation type="submission" date="2022-11" db="EMBL/GenBank/DDBJ databases">
        <title>Comparative genomic analysis of Mycoplasma feriruminatoris and the Mycoplasma mycoides cluster.</title>
        <authorList>
            <person name="Baby V."/>
            <person name="Ambroset C."/>
            <person name="Gaurivaud P."/>
            <person name="Boury C."/>
            <person name="Guichoux E."/>
            <person name="Lartigue C."/>
            <person name="Tardy F."/>
            <person name="Sirand-Pugnet P."/>
        </authorList>
    </citation>
    <scope>NUCLEOTIDE SEQUENCE</scope>
    <source>
        <strain evidence="2">L15407</strain>
    </source>
</reference>
<dbReference type="RefSeq" id="WP_008364377.1">
    <property type="nucleotide sequence ID" value="NZ_CP091032.1"/>
</dbReference>
<dbReference type="EMBL" id="CP113499">
    <property type="protein sequence ID" value="WFQ95130.1"/>
    <property type="molecule type" value="Genomic_DNA"/>
</dbReference>
<name>A0AAQ3HZZ2_9MOLU</name>
<organism evidence="2 3">
    <name type="scientific">Mycoplasma feriruminatoris</name>
    <dbReference type="NCBI Taxonomy" id="1179777"/>
    <lineage>
        <taxon>Bacteria</taxon>
        <taxon>Bacillati</taxon>
        <taxon>Mycoplasmatota</taxon>
        <taxon>Mollicutes</taxon>
        <taxon>Mycoplasmataceae</taxon>
        <taxon>Mycoplasma</taxon>
    </lineage>
</organism>
<dbReference type="InterPro" id="IPR050008">
    <property type="entry name" value="MMSYN1_0478-like"/>
</dbReference>
<feature type="transmembrane region" description="Helical" evidence="1">
    <location>
        <begin position="12"/>
        <end position="36"/>
    </location>
</feature>
<evidence type="ECO:0008006" key="4">
    <source>
        <dbReference type="Google" id="ProtNLM"/>
    </source>
</evidence>
<dbReference type="InterPro" id="IPR036259">
    <property type="entry name" value="MFS_trans_sf"/>
</dbReference>
<keyword evidence="1" id="KW-0472">Membrane</keyword>
<feature type="transmembrane region" description="Helical" evidence="1">
    <location>
        <begin position="48"/>
        <end position="69"/>
    </location>
</feature>
<protein>
    <recommendedName>
        <fullName evidence="4">Transmembrane protein</fullName>
    </recommendedName>
</protein>
<keyword evidence="1" id="KW-0812">Transmembrane</keyword>
<gene>
    <name evidence="2" type="ORF">MFERI15407_00386</name>
</gene>
<keyword evidence="1" id="KW-1133">Transmembrane helix</keyword>
<sequence length="196" mass="23026">MENKINYKTYKSLKYLATISSVILAICLLLTFVQFTKDKPIFTSLTPFISLQVILLILGFVSLIVYIIYRVKILKTSNYVYMKKEIIYLYSSFSLYLFSFILTSIYLLIGLLVNNSNAIKILFYVFISLFFICIILSSIFETLSRLKEQLLLYKQEYQHQQDLKQQKQQANKTVIVKKTNKNNKTNNKSKNPFIEE</sequence>
<dbReference type="AlphaFoldDB" id="A0AAQ3HZZ2"/>
<dbReference type="Proteomes" id="UP001178740">
    <property type="component" value="Chromosome"/>
</dbReference>
<feature type="transmembrane region" description="Helical" evidence="1">
    <location>
        <begin position="121"/>
        <end position="140"/>
    </location>
</feature>
<dbReference type="NCBIfam" id="NF043065">
    <property type="entry name" value="MMSYN1_0478"/>
    <property type="match status" value="1"/>
</dbReference>
<evidence type="ECO:0000313" key="2">
    <source>
        <dbReference type="EMBL" id="WFQ95130.1"/>
    </source>
</evidence>
<proteinExistence type="predicted"/>
<evidence type="ECO:0000313" key="3">
    <source>
        <dbReference type="Proteomes" id="UP001178740"/>
    </source>
</evidence>
<dbReference type="SUPFAM" id="SSF103473">
    <property type="entry name" value="MFS general substrate transporter"/>
    <property type="match status" value="1"/>
</dbReference>